<name>I1CJ66_RHIO9</name>
<evidence type="ECO:0000313" key="3">
    <source>
        <dbReference type="Proteomes" id="UP000009138"/>
    </source>
</evidence>
<dbReference type="Gene3D" id="3.40.1190.20">
    <property type="match status" value="1"/>
</dbReference>
<dbReference type="EMBL" id="CH476742">
    <property type="protein sequence ID" value="EIE88496.1"/>
    <property type="molecule type" value="Genomic_DNA"/>
</dbReference>
<protein>
    <recommendedName>
        <fullName evidence="1">Carbohydrate kinase PfkB domain-containing protein</fullName>
    </recommendedName>
</protein>
<feature type="domain" description="Carbohydrate kinase PfkB" evidence="1">
    <location>
        <begin position="15"/>
        <end position="62"/>
    </location>
</feature>
<dbReference type="VEuPathDB" id="FungiDB:RO3G_13207"/>
<dbReference type="Pfam" id="PF00294">
    <property type="entry name" value="PfkB"/>
    <property type="match status" value="1"/>
</dbReference>
<dbReference type="STRING" id="246409.I1CJ66"/>
<sequence>MEWTPAYWDWKKDQEHIVDVTGAGNAFCGGYAAGWVQTEQDPVQSALYGAVSASFVVEQIGVPDLSEYEQWNQGPNPVDRLCLLKNRCKK</sequence>
<organism evidence="2 3">
    <name type="scientific">Rhizopus delemar (strain RA 99-880 / ATCC MYA-4621 / FGSC 9543 / NRRL 43880)</name>
    <name type="common">Mucormycosis agent</name>
    <name type="synonym">Rhizopus arrhizus var. delemar</name>
    <dbReference type="NCBI Taxonomy" id="246409"/>
    <lineage>
        <taxon>Eukaryota</taxon>
        <taxon>Fungi</taxon>
        <taxon>Fungi incertae sedis</taxon>
        <taxon>Mucoromycota</taxon>
        <taxon>Mucoromycotina</taxon>
        <taxon>Mucoromycetes</taxon>
        <taxon>Mucorales</taxon>
        <taxon>Mucorineae</taxon>
        <taxon>Rhizopodaceae</taxon>
        <taxon>Rhizopus</taxon>
    </lineage>
</organism>
<dbReference type="PANTHER" id="PTHR47098">
    <property type="entry name" value="PROTEIN MAK32"/>
    <property type="match status" value="1"/>
</dbReference>
<dbReference type="PANTHER" id="PTHR47098:SF2">
    <property type="entry name" value="PROTEIN MAK32"/>
    <property type="match status" value="1"/>
</dbReference>
<dbReference type="AlphaFoldDB" id="I1CJ66"/>
<dbReference type="OrthoDB" id="497927at2759"/>
<dbReference type="GeneID" id="93620172"/>
<dbReference type="eggNOG" id="ENOG502RUS8">
    <property type="taxonomic scope" value="Eukaryota"/>
</dbReference>
<dbReference type="RefSeq" id="XP_067523892.1">
    <property type="nucleotide sequence ID" value="XM_067667791.1"/>
</dbReference>
<dbReference type="SUPFAM" id="SSF53613">
    <property type="entry name" value="Ribokinase-like"/>
    <property type="match status" value="1"/>
</dbReference>
<dbReference type="OMA" id="VDAFWAD"/>
<dbReference type="InterPro" id="IPR011611">
    <property type="entry name" value="PfkB_dom"/>
</dbReference>
<evidence type="ECO:0000313" key="2">
    <source>
        <dbReference type="EMBL" id="EIE88496.1"/>
    </source>
</evidence>
<dbReference type="InParanoid" id="I1CJ66"/>
<dbReference type="InterPro" id="IPR029056">
    <property type="entry name" value="Ribokinase-like"/>
</dbReference>
<dbReference type="Proteomes" id="UP000009138">
    <property type="component" value="Unassembled WGS sequence"/>
</dbReference>
<gene>
    <name evidence="2" type="ORF">RO3G_13207</name>
</gene>
<evidence type="ECO:0000259" key="1">
    <source>
        <dbReference type="Pfam" id="PF00294"/>
    </source>
</evidence>
<reference evidence="2 3" key="1">
    <citation type="journal article" date="2009" name="PLoS Genet.">
        <title>Genomic analysis of the basal lineage fungus Rhizopus oryzae reveals a whole-genome duplication.</title>
        <authorList>
            <person name="Ma L.-J."/>
            <person name="Ibrahim A.S."/>
            <person name="Skory C."/>
            <person name="Grabherr M.G."/>
            <person name="Burger G."/>
            <person name="Butler M."/>
            <person name="Elias M."/>
            <person name="Idnurm A."/>
            <person name="Lang B.F."/>
            <person name="Sone T."/>
            <person name="Abe A."/>
            <person name="Calvo S.E."/>
            <person name="Corrochano L.M."/>
            <person name="Engels R."/>
            <person name="Fu J."/>
            <person name="Hansberg W."/>
            <person name="Kim J.-M."/>
            <person name="Kodira C.D."/>
            <person name="Koehrsen M.J."/>
            <person name="Liu B."/>
            <person name="Miranda-Saavedra D."/>
            <person name="O'Leary S."/>
            <person name="Ortiz-Castellanos L."/>
            <person name="Poulter R."/>
            <person name="Rodriguez-Romero J."/>
            <person name="Ruiz-Herrera J."/>
            <person name="Shen Y.-Q."/>
            <person name="Zeng Q."/>
            <person name="Galagan J."/>
            <person name="Birren B.W."/>
            <person name="Cuomo C.A."/>
            <person name="Wickes B.L."/>
        </authorList>
    </citation>
    <scope>NUCLEOTIDE SEQUENCE [LARGE SCALE GENOMIC DNA]</scope>
    <source>
        <strain evidence="3">RA 99-880 / ATCC MYA-4621 / FGSC 9543 / NRRL 43880</strain>
    </source>
</reference>
<accession>I1CJ66</accession>
<keyword evidence="3" id="KW-1185">Reference proteome</keyword>
<proteinExistence type="predicted"/>